<keyword evidence="3" id="KW-0732">Signal</keyword>
<accession>A0A8B7ZLL6</accession>
<dbReference type="GO" id="GO:0016020">
    <property type="term" value="C:membrane"/>
    <property type="evidence" value="ECO:0007669"/>
    <property type="project" value="UniProtKB-SubCell"/>
</dbReference>
<feature type="domain" description="SRCR" evidence="10">
    <location>
        <begin position="127"/>
        <end position="239"/>
    </location>
</feature>
<dbReference type="PROSITE" id="PS50287">
    <property type="entry name" value="SRCR_2"/>
    <property type="match status" value="4"/>
</dbReference>
<evidence type="ECO:0000259" key="10">
    <source>
        <dbReference type="PROSITE" id="PS50287"/>
    </source>
</evidence>
<proteinExistence type="predicted"/>
<keyword evidence="4" id="KW-0677">Repeat</keyword>
<evidence type="ECO:0000256" key="9">
    <source>
        <dbReference type="PROSITE-ProRule" id="PRU00196"/>
    </source>
</evidence>
<dbReference type="PANTHER" id="PTHR48071:SF18">
    <property type="entry name" value="DELETED IN MALIGNANT BRAIN TUMORS 1 PROTEIN-RELATED"/>
    <property type="match status" value="1"/>
</dbReference>
<dbReference type="InterPro" id="IPR001190">
    <property type="entry name" value="SRCR"/>
</dbReference>
<feature type="disulfide bond" evidence="9">
    <location>
        <begin position="208"/>
        <end position="218"/>
    </location>
</feature>
<dbReference type="OMA" id="IWCAGSE"/>
<feature type="disulfide bond" evidence="9">
    <location>
        <begin position="431"/>
        <end position="441"/>
    </location>
</feature>
<dbReference type="GeneID" id="110987491"/>
<evidence type="ECO:0000313" key="12">
    <source>
        <dbReference type="RefSeq" id="XP_022105947.1"/>
    </source>
</evidence>
<dbReference type="SUPFAM" id="SSF56487">
    <property type="entry name" value="SRCR-like"/>
    <property type="match status" value="4"/>
</dbReference>
<dbReference type="Proteomes" id="UP000694845">
    <property type="component" value="Unplaced"/>
</dbReference>
<dbReference type="FunFam" id="3.10.250.10:FF:000016">
    <property type="entry name" value="Scavenger receptor cysteine-rich protein type 12"/>
    <property type="match status" value="1"/>
</dbReference>
<evidence type="ECO:0000256" key="2">
    <source>
        <dbReference type="ARBA" id="ARBA00022692"/>
    </source>
</evidence>
<evidence type="ECO:0000256" key="1">
    <source>
        <dbReference type="ARBA" id="ARBA00004167"/>
    </source>
</evidence>
<keyword evidence="11" id="KW-1185">Reference proteome</keyword>
<evidence type="ECO:0000256" key="6">
    <source>
        <dbReference type="ARBA" id="ARBA00023136"/>
    </source>
</evidence>
<comment type="subcellular location">
    <subcellularLocation>
        <location evidence="1">Membrane</location>
        <topology evidence="1">Single-pass membrane protein</topology>
    </subcellularLocation>
</comment>
<feature type="disulfide bond" evidence="9">
    <location>
        <begin position="55"/>
        <end position="116"/>
    </location>
</feature>
<feature type="disulfide bond" evidence="9">
    <location>
        <begin position="321"/>
        <end position="331"/>
    </location>
</feature>
<feature type="domain" description="SRCR" evidence="10">
    <location>
        <begin position="16"/>
        <end position="117"/>
    </location>
</feature>
<dbReference type="Pfam" id="PF00530">
    <property type="entry name" value="SRCR"/>
    <property type="match status" value="4"/>
</dbReference>
<keyword evidence="5" id="KW-1133">Transmembrane helix</keyword>
<feature type="domain" description="SRCR" evidence="10">
    <location>
        <begin position="365"/>
        <end position="462"/>
    </location>
</feature>
<comment type="caution">
    <text evidence="9">Lacks conserved residue(s) required for the propagation of feature annotation.</text>
</comment>
<evidence type="ECO:0000256" key="7">
    <source>
        <dbReference type="ARBA" id="ARBA00023157"/>
    </source>
</evidence>
<evidence type="ECO:0000313" key="11">
    <source>
        <dbReference type="Proteomes" id="UP000694845"/>
    </source>
</evidence>
<protein>
    <submittedName>
        <fullName evidence="12">Scavenger receptor cysteine-rich domain superfamily protein-like</fullName>
    </submittedName>
</protein>
<keyword evidence="6" id="KW-0472">Membrane</keyword>
<dbReference type="PRINTS" id="PR00258">
    <property type="entry name" value="SPERACTRCPTR"/>
</dbReference>
<gene>
    <name evidence="12" type="primary">LOC110987491</name>
</gene>
<evidence type="ECO:0000256" key="4">
    <source>
        <dbReference type="ARBA" id="ARBA00022737"/>
    </source>
</evidence>
<dbReference type="SMART" id="SM00202">
    <property type="entry name" value="SR"/>
    <property type="match status" value="4"/>
</dbReference>
<dbReference type="FunFam" id="3.10.250.10:FF:000001">
    <property type="entry name" value="Lysyl oxidase 4 isoform X1"/>
    <property type="match status" value="1"/>
</dbReference>
<dbReference type="PANTHER" id="PTHR48071">
    <property type="entry name" value="SRCR DOMAIN-CONTAINING PROTEIN"/>
    <property type="match status" value="1"/>
</dbReference>
<sequence length="518" mass="56773">MDVYIGCTHDFDKYDVRINPKLGSHASGPVEIFYDGEWGSICIDKWDVQDAFVACRQLSFHWVEERGWEHDLGSLTGKKWLNEVECVGTETSLDTCPGASGEFYHHSCSTTASVECGWISGYTEARALLLDGLGDENIAFEGTAYLQISPAERVAICDHSWNMKSADAFCRQLGKHSALRVTTGSYYGRHPAFNGIFPVRKWNMAFECTGQESSLIDCVTHVKPQSECPDGRDAGVVCLEREAPQGFAIKLVGGATASEGRVEVCYGGTCGSLGKDVNLENLASFGDVVCRELNQGYAVEVTSDGRFGPGQNLIKMNKIWCAGSEESLAQCGPHIQWLNSTDPALKDEHTGVRCSGPIAAARSPIRFSQLNERGGIVEIFHQGRFGTICSKGWTMGNAQVVCRELGFGPPTDAQLGLDGYGGPIFLQDIRCTGAEESLDRCQRSEWSAHTCDHSMDVSVLCQQGIGIYPYGSSTAQKGVSKAIPKVFLPNLYKIHHDLEDFPKEFRERARDRGERVTS</sequence>
<keyword evidence="2" id="KW-0812">Transmembrane</keyword>
<organism evidence="11 12">
    <name type="scientific">Acanthaster planci</name>
    <name type="common">Crown-of-thorns starfish</name>
    <dbReference type="NCBI Taxonomy" id="133434"/>
    <lineage>
        <taxon>Eukaryota</taxon>
        <taxon>Metazoa</taxon>
        <taxon>Echinodermata</taxon>
        <taxon>Eleutherozoa</taxon>
        <taxon>Asterozoa</taxon>
        <taxon>Asteroidea</taxon>
        <taxon>Valvatacea</taxon>
        <taxon>Valvatida</taxon>
        <taxon>Acanthasteridae</taxon>
        <taxon>Acanthaster</taxon>
    </lineage>
</organism>
<dbReference type="KEGG" id="aplc:110987491"/>
<feature type="disulfide bond" evidence="9">
    <location>
        <begin position="86"/>
        <end position="96"/>
    </location>
</feature>
<reference evidence="12" key="1">
    <citation type="submission" date="2025-08" db="UniProtKB">
        <authorList>
            <consortium name="RefSeq"/>
        </authorList>
    </citation>
    <scope>IDENTIFICATION</scope>
</reference>
<evidence type="ECO:0000256" key="5">
    <source>
        <dbReference type="ARBA" id="ARBA00022989"/>
    </source>
</evidence>
<name>A0A8B7ZLL6_ACAPL</name>
<dbReference type="Gene3D" id="3.10.250.10">
    <property type="entry name" value="SRCR-like domain"/>
    <property type="match status" value="4"/>
</dbReference>
<dbReference type="AlphaFoldDB" id="A0A8B7ZLL6"/>
<evidence type="ECO:0000256" key="3">
    <source>
        <dbReference type="ARBA" id="ARBA00022729"/>
    </source>
</evidence>
<dbReference type="InterPro" id="IPR036772">
    <property type="entry name" value="SRCR-like_dom_sf"/>
</dbReference>
<keyword evidence="7 9" id="KW-1015">Disulfide bond</keyword>
<feature type="domain" description="SRCR" evidence="10">
    <location>
        <begin position="249"/>
        <end position="355"/>
    </location>
</feature>
<dbReference type="OrthoDB" id="536948at2759"/>
<evidence type="ECO:0000256" key="8">
    <source>
        <dbReference type="ARBA" id="ARBA00023180"/>
    </source>
</evidence>
<keyword evidence="8" id="KW-0325">Glycoprotein</keyword>
<dbReference type="RefSeq" id="XP_022105947.1">
    <property type="nucleotide sequence ID" value="XM_022250255.1"/>
</dbReference>